<sequence>MRGSLRCALAAECRDRTVSRFRSGVQCVGAGWARLLGSAAFHQPTARAARPLTPPAKRHSLRSCEAGTFLPPRGVAARRASHSEGVSHSERSLHLRSRAPPRGRSVPRYGPVGPGRPDAACHRRGVAKSAGFGPSELRDRGGSILVARRAVPLPSPLLIWWICRERRRAPEARVRHVRRLGHAPLFCNSLR</sequence>
<protein>
    <submittedName>
        <fullName evidence="2">Uncharacterized protein</fullName>
    </submittedName>
</protein>
<feature type="compositionally biased region" description="Basic and acidic residues" evidence="1">
    <location>
        <begin position="81"/>
        <end position="93"/>
    </location>
</feature>
<name>A0AAV7RNR8_PLEWA</name>
<evidence type="ECO:0000256" key="1">
    <source>
        <dbReference type="SAM" id="MobiDB-lite"/>
    </source>
</evidence>
<gene>
    <name evidence="2" type="ORF">NDU88_005413</name>
</gene>
<proteinExistence type="predicted"/>
<reference evidence="2" key="1">
    <citation type="journal article" date="2022" name="bioRxiv">
        <title>Sequencing and chromosome-scale assembly of the giantPleurodeles waltlgenome.</title>
        <authorList>
            <person name="Brown T."/>
            <person name="Elewa A."/>
            <person name="Iarovenko S."/>
            <person name="Subramanian E."/>
            <person name="Araus A.J."/>
            <person name="Petzold A."/>
            <person name="Susuki M."/>
            <person name="Suzuki K.-i.T."/>
            <person name="Hayashi T."/>
            <person name="Toyoda A."/>
            <person name="Oliveira C."/>
            <person name="Osipova E."/>
            <person name="Leigh N.D."/>
            <person name="Simon A."/>
            <person name="Yun M.H."/>
        </authorList>
    </citation>
    <scope>NUCLEOTIDE SEQUENCE</scope>
    <source>
        <strain evidence="2">20211129_DDA</strain>
        <tissue evidence="2">Liver</tissue>
    </source>
</reference>
<dbReference type="EMBL" id="JANPWB010000009">
    <property type="protein sequence ID" value="KAJ1152638.1"/>
    <property type="molecule type" value="Genomic_DNA"/>
</dbReference>
<organism evidence="2 3">
    <name type="scientific">Pleurodeles waltl</name>
    <name type="common">Iberian ribbed newt</name>
    <dbReference type="NCBI Taxonomy" id="8319"/>
    <lineage>
        <taxon>Eukaryota</taxon>
        <taxon>Metazoa</taxon>
        <taxon>Chordata</taxon>
        <taxon>Craniata</taxon>
        <taxon>Vertebrata</taxon>
        <taxon>Euteleostomi</taxon>
        <taxon>Amphibia</taxon>
        <taxon>Batrachia</taxon>
        <taxon>Caudata</taxon>
        <taxon>Salamandroidea</taxon>
        <taxon>Salamandridae</taxon>
        <taxon>Pleurodelinae</taxon>
        <taxon>Pleurodeles</taxon>
    </lineage>
</organism>
<dbReference type="AlphaFoldDB" id="A0AAV7RNR8"/>
<dbReference type="Proteomes" id="UP001066276">
    <property type="component" value="Chromosome 5"/>
</dbReference>
<feature type="region of interest" description="Disordered" evidence="1">
    <location>
        <begin position="75"/>
        <end position="121"/>
    </location>
</feature>
<feature type="compositionally biased region" description="Low complexity" evidence="1">
    <location>
        <begin position="102"/>
        <end position="117"/>
    </location>
</feature>
<evidence type="ECO:0000313" key="3">
    <source>
        <dbReference type="Proteomes" id="UP001066276"/>
    </source>
</evidence>
<comment type="caution">
    <text evidence="2">The sequence shown here is derived from an EMBL/GenBank/DDBJ whole genome shotgun (WGS) entry which is preliminary data.</text>
</comment>
<keyword evidence="3" id="KW-1185">Reference proteome</keyword>
<accession>A0AAV7RNR8</accession>
<evidence type="ECO:0000313" key="2">
    <source>
        <dbReference type="EMBL" id="KAJ1152638.1"/>
    </source>
</evidence>